<accession>V2XAX3</accession>
<name>V2XAX3_MONRO</name>
<dbReference type="KEGG" id="mrr:Moror_726"/>
<protein>
    <submittedName>
        <fullName evidence="1">Uncharacterized protein</fullName>
    </submittedName>
</protein>
<organism evidence="1 2">
    <name type="scientific">Moniliophthora roreri (strain MCA 2997)</name>
    <name type="common">Cocoa frosty pod rot fungus</name>
    <name type="synonym">Crinipellis roreri</name>
    <dbReference type="NCBI Taxonomy" id="1381753"/>
    <lineage>
        <taxon>Eukaryota</taxon>
        <taxon>Fungi</taxon>
        <taxon>Dikarya</taxon>
        <taxon>Basidiomycota</taxon>
        <taxon>Agaricomycotina</taxon>
        <taxon>Agaricomycetes</taxon>
        <taxon>Agaricomycetidae</taxon>
        <taxon>Agaricales</taxon>
        <taxon>Marasmiineae</taxon>
        <taxon>Marasmiaceae</taxon>
        <taxon>Moniliophthora</taxon>
    </lineage>
</organism>
<dbReference type="EMBL" id="AWSO01000495">
    <property type="protein sequence ID" value="ESK89966.1"/>
    <property type="molecule type" value="Genomic_DNA"/>
</dbReference>
<gene>
    <name evidence="1" type="ORF">Moror_726</name>
</gene>
<dbReference type="AlphaFoldDB" id="V2XAX3"/>
<dbReference type="GO" id="GO:0008237">
    <property type="term" value="F:metallopeptidase activity"/>
    <property type="evidence" value="ECO:0007669"/>
    <property type="project" value="InterPro"/>
</dbReference>
<dbReference type="Gene3D" id="3.40.390.10">
    <property type="entry name" value="Collagenase (Catalytic Domain)"/>
    <property type="match status" value="1"/>
</dbReference>
<keyword evidence="2" id="KW-1185">Reference proteome</keyword>
<dbReference type="Proteomes" id="UP000017559">
    <property type="component" value="Unassembled WGS sequence"/>
</dbReference>
<dbReference type="OrthoDB" id="412874at2759"/>
<sequence>MRFRVIKSANVIGQDNAYKTIQPGLSLMKVSLLTGLHSFYSTLLPPVLIFFTFEPLTEFHIADAIEIEMTGNLLARGFKRPIPACADPGLLDPIAASCGKSKEPASIASDHIGTNGEDELFEAHLSTLGLSVVAYTVIVTTEAEVRLSSQIRLTFDSGAQVYYCNTFDEVDNESLCTNPTAELLSTKYAPHHPFRHHRACSTYAIANTDDINYGCPANQQLTTREKLINADNYNCLSIR</sequence>
<dbReference type="HOGENOM" id="CLU_1161415_0_0_1"/>
<proteinExistence type="predicted"/>
<comment type="caution">
    <text evidence="1">The sequence shown here is derived from an EMBL/GenBank/DDBJ whole genome shotgun (WGS) entry which is preliminary data.</text>
</comment>
<evidence type="ECO:0000313" key="1">
    <source>
        <dbReference type="EMBL" id="ESK89966.1"/>
    </source>
</evidence>
<evidence type="ECO:0000313" key="2">
    <source>
        <dbReference type="Proteomes" id="UP000017559"/>
    </source>
</evidence>
<dbReference type="InterPro" id="IPR024079">
    <property type="entry name" value="MetalloPept_cat_dom_sf"/>
</dbReference>
<reference evidence="1 2" key="1">
    <citation type="journal article" date="2014" name="BMC Genomics">
        <title>Genome and secretome analysis of the hemibiotrophic fungal pathogen, Moniliophthora roreri, which causes frosty pod rot disease of cacao: mechanisms of the biotrophic and necrotrophic phases.</title>
        <authorList>
            <person name="Meinhardt L.W."/>
            <person name="Costa G.G.L."/>
            <person name="Thomazella D.P.T."/>
            <person name="Teixeira P.J.P.L."/>
            <person name="Carazzolle M.F."/>
            <person name="Schuster S.C."/>
            <person name="Carlson J.E."/>
            <person name="Guiltinan M.J."/>
            <person name="Mieczkowski P."/>
            <person name="Farmer A."/>
            <person name="Ramaraj T."/>
            <person name="Crozier J."/>
            <person name="Davis R.E."/>
            <person name="Shao J."/>
            <person name="Melnick R.L."/>
            <person name="Pereira G.A.G."/>
            <person name="Bailey B.A."/>
        </authorList>
    </citation>
    <scope>NUCLEOTIDE SEQUENCE [LARGE SCALE GENOMIC DNA]</scope>
    <source>
        <strain evidence="1 2">MCA 2997</strain>
    </source>
</reference>